<keyword evidence="7" id="KW-1185">Reference proteome</keyword>
<feature type="binding site" evidence="3">
    <location>
        <position position="88"/>
    </location>
    <ligand>
        <name>Zn(2+)</name>
        <dbReference type="ChEBI" id="CHEBI:29105"/>
    </ligand>
</feature>
<protein>
    <submittedName>
        <fullName evidence="6">Mannose-6-phosphate isomerase</fullName>
    </submittedName>
</protein>
<dbReference type="PANTHER" id="PTHR42742:SF3">
    <property type="entry name" value="FRUCTOKINASE"/>
    <property type="match status" value="1"/>
</dbReference>
<comment type="cofactor">
    <cofactor evidence="3">
        <name>Zn(2+)</name>
        <dbReference type="ChEBI" id="CHEBI:29105"/>
    </cofactor>
    <text evidence="3">Binds 1 zinc ion per subunit.</text>
</comment>
<evidence type="ECO:0000256" key="4">
    <source>
        <dbReference type="PIRSR" id="PIRSR036894-2"/>
    </source>
</evidence>
<dbReference type="InterPro" id="IPR014710">
    <property type="entry name" value="RmlC-like_jellyroll"/>
</dbReference>
<dbReference type="Gene3D" id="2.60.120.10">
    <property type="entry name" value="Jelly Rolls"/>
    <property type="match status" value="2"/>
</dbReference>
<evidence type="ECO:0000256" key="2">
    <source>
        <dbReference type="ARBA" id="ARBA00022833"/>
    </source>
</evidence>
<dbReference type="AlphaFoldDB" id="A0A1M6RMN9"/>
<dbReference type="RefSeq" id="WP_072904250.1">
    <property type="nucleotide sequence ID" value="NZ_FRAD01000023.1"/>
</dbReference>
<proteinExistence type="predicted"/>
<reference evidence="6 7" key="1">
    <citation type="submission" date="2016-11" db="EMBL/GenBank/DDBJ databases">
        <authorList>
            <person name="Jaros S."/>
            <person name="Januszkiewicz K."/>
            <person name="Wedrychowicz H."/>
        </authorList>
    </citation>
    <scope>NUCLEOTIDE SEQUENCE [LARGE SCALE GENOMIC DNA]</scope>
    <source>
        <strain evidence="6 7">DSM 3090</strain>
    </source>
</reference>
<organism evidence="6 7">
    <name type="scientific">Hathewaya proteolytica DSM 3090</name>
    <dbReference type="NCBI Taxonomy" id="1121331"/>
    <lineage>
        <taxon>Bacteria</taxon>
        <taxon>Bacillati</taxon>
        <taxon>Bacillota</taxon>
        <taxon>Clostridia</taxon>
        <taxon>Eubacteriales</taxon>
        <taxon>Clostridiaceae</taxon>
        <taxon>Hathewaya</taxon>
    </lineage>
</organism>
<dbReference type="GO" id="GO:0004476">
    <property type="term" value="F:mannose-6-phosphate isomerase activity"/>
    <property type="evidence" value="ECO:0007669"/>
    <property type="project" value="InterPro"/>
</dbReference>
<evidence type="ECO:0000256" key="3">
    <source>
        <dbReference type="PIRSR" id="PIRSR036894-1"/>
    </source>
</evidence>
<gene>
    <name evidence="6" type="ORF">SAMN02745248_02329</name>
</gene>
<evidence type="ECO:0000313" key="7">
    <source>
        <dbReference type="Proteomes" id="UP000183952"/>
    </source>
</evidence>
<feature type="domain" description="Phosphomannose isomerase type I catalytic" evidence="5">
    <location>
        <begin position="20"/>
        <end position="81"/>
    </location>
</feature>
<sequence>MSKSIYKLAPIFKGKPWGYEKWILCCHKEGESIVQNDDVQNKSLWSHLDYKPFPLMIKIIRAEENLSIQVHPDDLYAKEVENDTGKNEFWYIIDAKQDAAVYCGLKEKMDKEQLKDILKQGTIENYLNKIEVKAGDYIYIPSGVIHAIGRNVTLLEVQKNSNITYRIYDYNRGRQLDLQKALDVVDMRKNIHVEKKEDFKFFTSENFIIKKERLDVIASYFNRDNFEVVYIKQGVGVIYSHEEQIEVCSGDTIYIEKGTFYNIQGDMDYFHIICK</sequence>
<feature type="active site" evidence="4">
    <location>
        <position position="166"/>
    </location>
</feature>
<dbReference type="OrthoDB" id="9808275at2"/>
<dbReference type="Proteomes" id="UP000183952">
    <property type="component" value="Unassembled WGS sequence"/>
</dbReference>
<accession>A0A1M6RMN9</accession>
<dbReference type="PIRSF" id="PIRSF036894">
    <property type="entry name" value="PMI_Firm_short"/>
    <property type="match status" value="1"/>
</dbReference>
<dbReference type="InterPro" id="IPR046457">
    <property type="entry name" value="PMI_typeI_cat"/>
</dbReference>
<keyword evidence="2 3" id="KW-0862">Zinc</keyword>
<evidence type="ECO:0000259" key="5">
    <source>
        <dbReference type="Pfam" id="PF20511"/>
    </source>
</evidence>
<dbReference type="SUPFAM" id="SSF51182">
    <property type="entry name" value="RmlC-like cupins"/>
    <property type="match status" value="1"/>
</dbReference>
<dbReference type="InterPro" id="IPR011051">
    <property type="entry name" value="RmlC_Cupin_sf"/>
</dbReference>
<dbReference type="PANTHER" id="PTHR42742">
    <property type="entry name" value="TRANSCRIPTIONAL REPRESSOR MPRA"/>
    <property type="match status" value="1"/>
</dbReference>
<dbReference type="InterPro" id="IPR014628">
    <property type="entry name" value="Man6P_isomerase_Firm_short"/>
</dbReference>
<dbReference type="InterPro" id="IPR051804">
    <property type="entry name" value="Carb_Metab_Reg_Kinase/Isom"/>
</dbReference>
<evidence type="ECO:0000313" key="6">
    <source>
        <dbReference type="EMBL" id="SHK33660.1"/>
    </source>
</evidence>
<evidence type="ECO:0000256" key="1">
    <source>
        <dbReference type="ARBA" id="ARBA00022723"/>
    </source>
</evidence>
<name>A0A1M6RMN9_9CLOT</name>
<dbReference type="Pfam" id="PF20511">
    <property type="entry name" value="PMI_typeI_cat"/>
    <property type="match status" value="1"/>
</dbReference>
<dbReference type="CDD" id="cd07010">
    <property type="entry name" value="cupin_PMI_type_I_N_bac"/>
    <property type="match status" value="1"/>
</dbReference>
<feature type="binding site" evidence="3">
    <location>
        <position position="146"/>
    </location>
    <ligand>
        <name>Zn(2+)</name>
        <dbReference type="ChEBI" id="CHEBI:29105"/>
    </ligand>
</feature>
<dbReference type="GO" id="GO:0008270">
    <property type="term" value="F:zinc ion binding"/>
    <property type="evidence" value="ECO:0007669"/>
    <property type="project" value="InterPro"/>
</dbReference>
<keyword evidence="6" id="KW-0413">Isomerase</keyword>
<dbReference type="GO" id="GO:0005975">
    <property type="term" value="P:carbohydrate metabolic process"/>
    <property type="evidence" value="ECO:0007669"/>
    <property type="project" value="InterPro"/>
</dbReference>
<keyword evidence="1 3" id="KW-0479">Metal-binding</keyword>
<feature type="binding site" evidence="3">
    <location>
        <position position="71"/>
    </location>
    <ligand>
        <name>Zn(2+)</name>
        <dbReference type="ChEBI" id="CHEBI:29105"/>
    </ligand>
</feature>
<dbReference type="EMBL" id="FRAD01000023">
    <property type="protein sequence ID" value="SHK33660.1"/>
    <property type="molecule type" value="Genomic_DNA"/>
</dbReference>
<dbReference type="STRING" id="1121331.SAMN02745248_02329"/>